<gene>
    <name evidence="1" type="ORF">SPIL2461_LOCUS18449</name>
</gene>
<name>A0A812W643_SYMPI</name>
<evidence type="ECO:0000313" key="1">
    <source>
        <dbReference type="EMBL" id="CAE7669923.1"/>
    </source>
</evidence>
<dbReference type="Proteomes" id="UP000649617">
    <property type="component" value="Unassembled WGS sequence"/>
</dbReference>
<sequence length="67" mass="6962">VVSSGCGNVDIMGALIEQVKTAEAEASNPDDKAMIESAMCAEGTSNEELDAVLQMLARTGICAAHHR</sequence>
<protein>
    <submittedName>
        <fullName evidence="1">Uncharacterized protein</fullName>
    </submittedName>
</protein>
<dbReference type="EMBL" id="CAJNIZ010043824">
    <property type="protein sequence ID" value="CAE7669923.1"/>
    <property type="molecule type" value="Genomic_DNA"/>
</dbReference>
<proteinExistence type="predicted"/>
<feature type="non-terminal residue" evidence="1">
    <location>
        <position position="1"/>
    </location>
</feature>
<reference evidence="1" key="1">
    <citation type="submission" date="2021-02" db="EMBL/GenBank/DDBJ databases">
        <authorList>
            <person name="Dougan E. K."/>
            <person name="Rhodes N."/>
            <person name="Thang M."/>
            <person name="Chan C."/>
        </authorList>
    </citation>
    <scope>NUCLEOTIDE SEQUENCE</scope>
</reference>
<dbReference type="AlphaFoldDB" id="A0A812W643"/>
<comment type="caution">
    <text evidence="1">The sequence shown here is derived from an EMBL/GenBank/DDBJ whole genome shotgun (WGS) entry which is preliminary data.</text>
</comment>
<keyword evidence="2" id="KW-1185">Reference proteome</keyword>
<organism evidence="1 2">
    <name type="scientific">Symbiodinium pilosum</name>
    <name type="common">Dinoflagellate</name>
    <dbReference type="NCBI Taxonomy" id="2952"/>
    <lineage>
        <taxon>Eukaryota</taxon>
        <taxon>Sar</taxon>
        <taxon>Alveolata</taxon>
        <taxon>Dinophyceae</taxon>
        <taxon>Suessiales</taxon>
        <taxon>Symbiodiniaceae</taxon>
        <taxon>Symbiodinium</taxon>
    </lineage>
</organism>
<evidence type="ECO:0000313" key="2">
    <source>
        <dbReference type="Proteomes" id="UP000649617"/>
    </source>
</evidence>
<feature type="non-terminal residue" evidence="1">
    <location>
        <position position="67"/>
    </location>
</feature>
<accession>A0A812W643</accession>